<reference evidence="1 2" key="1">
    <citation type="journal article" date="2023" name="Plants (Basel)">
        <title>Bridging the Gap: Combining Genomics and Transcriptomics Approaches to Understand Stylosanthes scabra, an Orphan Legume from the Brazilian Caatinga.</title>
        <authorList>
            <person name="Ferreira-Neto J.R.C."/>
            <person name="da Silva M.D."/>
            <person name="Binneck E."/>
            <person name="de Melo N.F."/>
            <person name="da Silva R.H."/>
            <person name="de Melo A.L.T.M."/>
            <person name="Pandolfi V."/>
            <person name="Bustamante F.O."/>
            <person name="Brasileiro-Vidal A.C."/>
            <person name="Benko-Iseppon A.M."/>
        </authorList>
    </citation>
    <scope>NUCLEOTIDE SEQUENCE [LARGE SCALE GENOMIC DNA]</scope>
    <source>
        <tissue evidence="1">Leaves</tissue>
    </source>
</reference>
<keyword evidence="2" id="KW-1185">Reference proteome</keyword>
<comment type="caution">
    <text evidence="1">The sequence shown here is derived from an EMBL/GenBank/DDBJ whole genome shotgun (WGS) entry which is preliminary data.</text>
</comment>
<sequence length="116" mass="13519">MSNLRTLNKSARWETTHHVRTYSSKLAEPKILEQRARNRVVRTHPYFSPESAYAPSGPKPTKWLEKEKVSQGNHQQELEAHLPAANLRKKLQDMRLLPMRRGVNWLLNGRYSMKGS</sequence>
<gene>
    <name evidence="1" type="ORF">PIB30_077253</name>
</gene>
<evidence type="ECO:0000313" key="1">
    <source>
        <dbReference type="EMBL" id="MED6175322.1"/>
    </source>
</evidence>
<accession>A0ABU6VPN0</accession>
<proteinExistence type="predicted"/>
<dbReference type="EMBL" id="JASCZI010152069">
    <property type="protein sequence ID" value="MED6175322.1"/>
    <property type="molecule type" value="Genomic_DNA"/>
</dbReference>
<protein>
    <submittedName>
        <fullName evidence="1">Uncharacterized protein</fullName>
    </submittedName>
</protein>
<name>A0ABU6VPN0_9FABA</name>
<organism evidence="1 2">
    <name type="scientific">Stylosanthes scabra</name>
    <dbReference type="NCBI Taxonomy" id="79078"/>
    <lineage>
        <taxon>Eukaryota</taxon>
        <taxon>Viridiplantae</taxon>
        <taxon>Streptophyta</taxon>
        <taxon>Embryophyta</taxon>
        <taxon>Tracheophyta</taxon>
        <taxon>Spermatophyta</taxon>
        <taxon>Magnoliopsida</taxon>
        <taxon>eudicotyledons</taxon>
        <taxon>Gunneridae</taxon>
        <taxon>Pentapetalae</taxon>
        <taxon>rosids</taxon>
        <taxon>fabids</taxon>
        <taxon>Fabales</taxon>
        <taxon>Fabaceae</taxon>
        <taxon>Papilionoideae</taxon>
        <taxon>50 kb inversion clade</taxon>
        <taxon>dalbergioids sensu lato</taxon>
        <taxon>Dalbergieae</taxon>
        <taxon>Pterocarpus clade</taxon>
        <taxon>Stylosanthes</taxon>
    </lineage>
</organism>
<dbReference type="Proteomes" id="UP001341840">
    <property type="component" value="Unassembled WGS sequence"/>
</dbReference>
<evidence type="ECO:0000313" key="2">
    <source>
        <dbReference type="Proteomes" id="UP001341840"/>
    </source>
</evidence>